<dbReference type="InterPro" id="IPR000873">
    <property type="entry name" value="AMP-dep_synth/lig_dom"/>
</dbReference>
<dbReference type="SUPFAM" id="SSF51735">
    <property type="entry name" value="NAD(P)-binding Rossmann-fold domains"/>
    <property type="match status" value="1"/>
</dbReference>
<dbReference type="InterPro" id="IPR020845">
    <property type="entry name" value="AMP-binding_CS"/>
</dbReference>
<evidence type="ECO:0000259" key="5">
    <source>
        <dbReference type="Pfam" id="PF07993"/>
    </source>
</evidence>
<reference evidence="7" key="1">
    <citation type="journal article" date="2020" name="Fungal Divers.">
        <title>Resolving the Mortierellaceae phylogeny through synthesis of multi-gene phylogenetics and phylogenomics.</title>
        <authorList>
            <person name="Vandepol N."/>
            <person name="Liber J."/>
            <person name="Desiro A."/>
            <person name="Na H."/>
            <person name="Kennedy M."/>
            <person name="Barry K."/>
            <person name="Grigoriev I.V."/>
            <person name="Miller A.N."/>
            <person name="O'Donnell K."/>
            <person name="Stajich J.E."/>
            <person name="Bonito G."/>
        </authorList>
    </citation>
    <scope>NUCLEOTIDE SEQUENCE</scope>
    <source>
        <strain evidence="7">CK1249</strain>
    </source>
</reference>
<dbReference type="AlphaFoldDB" id="A0A9P6M0A8"/>
<dbReference type="SUPFAM" id="SSF56801">
    <property type="entry name" value="Acetyl-CoA synthetase-like"/>
    <property type="match status" value="1"/>
</dbReference>
<dbReference type="Gene3D" id="3.40.50.980">
    <property type="match status" value="2"/>
</dbReference>
<dbReference type="Gene3D" id="1.10.1200.10">
    <property type="entry name" value="ACP-like"/>
    <property type="match status" value="1"/>
</dbReference>
<dbReference type="InterPro" id="IPR010071">
    <property type="entry name" value="AA_adenyl_dom"/>
</dbReference>
<dbReference type="PANTHER" id="PTHR44845">
    <property type="entry name" value="CARRIER DOMAIN-CONTAINING PROTEIN"/>
    <property type="match status" value="1"/>
</dbReference>
<name>A0A9P6M0A8_MORAP</name>
<dbReference type="Gene3D" id="3.40.50.720">
    <property type="entry name" value="NAD(P)-binding Rossmann-like Domain"/>
    <property type="match status" value="1"/>
</dbReference>
<dbReference type="InterPro" id="IPR036291">
    <property type="entry name" value="NAD(P)-bd_dom_sf"/>
</dbReference>
<dbReference type="InterPro" id="IPR013120">
    <property type="entry name" value="FAR_NAD-bd"/>
</dbReference>
<dbReference type="Pfam" id="PF13193">
    <property type="entry name" value="AMP-binding_C"/>
    <property type="match status" value="1"/>
</dbReference>
<dbReference type="InterPro" id="IPR036736">
    <property type="entry name" value="ACP-like_sf"/>
</dbReference>
<feature type="domain" description="AMP-binding enzyme C-terminal" evidence="6">
    <location>
        <begin position="438"/>
        <end position="518"/>
    </location>
</feature>
<dbReference type="CDD" id="cd05235">
    <property type="entry name" value="SDR_e1"/>
    <property type="match status" value="1"/>
</dbReference>
<comment type="caution">
    <text evidence="7">The sequence shown here is derived from an EMBL/GenBank/DDBJ whole genome shotgun (WGS) entry which is preliminary data.</text>
</comment>
<evidence type="ECO:0000259" key="4">
    <source>
        <dbReference type="Pfam" id="PF00501"/>
    </source>
</evidence>
<dbReference type="InterPro" id="IPR010080">
    <property type="entry name" value="Thioester_reductase-like_dom"/>
</dbReference>
<keyword evidence="2" id="KW-0597">Phosphoprotein</keyword>
<keyword evidence="8" id="KW-1185">Reference proteome</keyword>
<dbReference type="Pfam" id="PF00501">
    <property type="entry name" value="AMP-binding"/>
    <property type="match status" value="1"/>
</dbReference>
<dbReference type="PANTHER" id="PTHR44845:SF6">
    <property type="entry name" value="BETA-ALANINE-ACTIVATING ENZYME"/>
    <property type="match status" value="1"/>
</dbReference>
<dbReference type="Gene3D" id="2.30.38.10">
    <property type="entry name" value="Luciferase, Domain 3"/>
    <property type="match status" value="1"/>
</dbReference>
<dbReference type="NCBIfam" id="TIGR01746">
    <property type="entry name" value="Thioester-redct"/>
    <property type="match status" value="1"/>
</dbReference>
<evidence type="ECO:0000313" key="8">
    <source>
        <dbReference type="Proteomes" id="UP000738359"/>
    </source>
</evidence>
<evidence type="ECO:0000256" key="3">
    <source>
        <dbReference type="ARBA" id="ARBA00029454"/>
    </source>
</evidence>
<protein>
    <recommendedName>
        <fullName evidence="9">Carrier domain-containing protein</fullName>
    </recommendedName>
</protein>
<dbReference type="Proteomes" id="UP000738359">
    <property type="component" value="Unassembled WGS sequence"/>
</dbReference>
<comment type="similarity">
    <text evidence="3">Belongs to the NRP synthetase family.</text>
</comment>
<dbReference type="EMBL" id="JAAAHY010000775">
    <property type="protein sequence ID" value="KAF9957508.1"/>
    <property type="molecule type" value="Genomic_DNA"/>
</dbReference>
<gene>
    <name evidence="7" type="ORF">BGZ70_009489</name>
</gene>
<feature type="domain" description="AMP-dependent synthetase/ligase" evidence="4">
    <location>
        <begin position="27"/>
        <end position="378"/>
    </location>
</feature>
<evidence type="ECO:0000256" key="2">
    <source>
        <dbReference type="ARBA" id="ARBA00022553"/>
    </source>
</evidence>
<keyword evidence="1" id="KW-0596">Phosphopantetheine</keyword>
<dbReference type="Pfam" id="PF07993">
    <property type="entry name" value="NAD_binding_4"/>
    <property type="match status" value="1"/>
</dbReference>
<evidence type="ECO:0008006" key="9">
    <source>
        <dbReference type="Google" id="ProtNLM"/>
    </source>
</evidence>
<evidence type="ECO:0000313" key="7">
    <source>
        <dbReference type="EMBL" id="KAF9957508.1"/>
    </source>
</evidence>
<dbReference type="NCBIfam" id="TIGR01733">
    <property type="entry name" value="AA-adenyl-dom"/>
    <property type="match status" value="1"/>
</dbReference>
<proteinExistence type="inferred from homology"/>
<evidence type="ECO:0000259" key="6">
    <source>
        <dbReference type="Pfam" id="PF13193"/>
    </source>
</evidence>
<dbReference type="PROSITE" id="PS00455">
    <property type="entry name" value="AMP_BINDING"/>
    <property type="match status" value="1"/>
</dbReference>
<dbReference type="InterPro" id="IPR025110">
    <property type="entry name" value="AMP-bd_C"/>
</dbReference>
<dbReference type="CDD" id="cd05930">
    <property type="entry name" value="A_NRPS"/>
    <property type="match status" value="1"/>
</dbReference>
<sequence>MLRSAVSGASIGPVVEHPAHKGLDATFRHQADERCTAVAVIYGPQALSYTELDQRANLLATHLTLLDIRYEEPIGILLRMSPDQIICQLAIIRAGGTCVPLDLDAPDERIHGMLDDVGTRFVLTSAAFRSRVPQTACILVEDHRHHQKESPVSRSTTKIEMASSGADHRTHILFTSGTTGRPKGVQLLARGIIRLTVAPRYVSLTSDERIAAISNPTFDASLFEIWGALLNGGTSVLLPKQTVIDPCALRDSLRVQRITTMLITTALFNQTVHACPDVFQGMHQVLIGGEAANILAIRAVFESARPDKLFNIYGPTEGTAFALFHEILLKDLKSETVPIGKPIDNTKVFLLDEARRPVGGNEVGEIYIGGDGVARGYWNRPVQNAACFIDLDGVVEGQSTRLYRTGDLGRRDEQGVLYFHGRNDHQLKIRGHRIEVEEIEAILRASGLVQDAAVIAHQSELGDKYLVGFVVCRKGQATEPGGQRVQERLERYLKERLPIHMHPRIVVLKSLPVTRNGKLDRKALVQHWHDEQARKRKSELNDQTTNARIQPGVRGTQALLSDMWRRLLDTESVTRDDNFFSLGGNSLTASRLATDYIDNRFQEPNGFSSVDDLSVLVADVGLPADIRQLPGELQGWTAPGRGRVFMTGATGFLAAFLLRDLLATLKSTANNDEALDRIRQNMCLYGLWDVQFPIRLLPLAGDLSHEYFGLEPSRFDELSMSSDVVFHLGAHVNYIQPYTAHRPANVTGTINVLKFVTSGNPKSLHYVSSISAFGPVNLLKRTETVYEDADMKAYLTGLKYDTGYSQSQWVAEQLVWEARRRGIPLSVYRPGFIMGDSRTGAGNPKDFMARFIKGCIELGSYPILPSQGKQIVAVDYVSQALLRIASDDSNLWRAYHVVPSRNEELGKLFDLLAQCGSPLRALPYPQWVQCLNTSSDINNSPLMPFISMLMEPVYGHLTRWEVQEGMPSYDMSNTRRVLDASGGLKMPPIDQALLQKYINFWTRVDGQPQKTN</sequence>
<dbReference type="SUPFAM" id="SSF47336">
    <property type="entry name" value="ACP-like"/>
    <property type="match status" value="1"/>
</dbReference>
<organism evidence="7 8">
    <name type="scientific">Mortierella alpina</name>
    <name type="common">Oleaginous fungus</name>
    <name type="synonym">Mortierella renispora</name>
    <dbReference type="NCBI Taxonomy" id="64518"/>
    <lineage>
        <taxon>Eukaryota</taxon>
        <taxon>Fungi</taxon>
        <taxon>Fungi incertae sedis</taxon>
        <taxon>Mucoromycota</taxon>
        <taxon>Mortierellomycotina</taxon>
        <taxon>Mortierellomycetes</taxon>
        <taxon>Mortierellales</taxon>
        <taxon>Mortierellaceae</taxon>
        <taxon>Mortierella</taxon>
    </lineage>
</organism>
<dbReference type="InterPro" id="IPR045851">
    <property type="entry name" value="AMP-bd_C_sf"/>
</dbReference>
<dbReference type="Gene3D" id="3.30.300.30">
    <property type="match status" value="1"/>
</dbReference>
<dbReference type="OrthoDB" id="329835at2759"/>
<evidence type="ECO:0000256" key="1">
    <source>
        <dbReference type="ARBA" id="ARBA00022450"/>
    </source>
</evidence>
<accession>A0A9P6M0A8</accession>
<feature type="domain" description="Thioester reductase (TE)" evidence="5">
    <location>
        <begin position="647"/>
        <end position="880"/>
    </location>
</feature>